<organism evidence="8 9">
    <name type="scientific">Alteromonas mediterranea</name>
    <dbReference type="NCBI Taxonomy" id="314275"/>
    <lineage>
        <taxon>Bacteria</taxon>
        <taxon>Pseudomonadati</taxon>
        <taxon>Pseudomonadota</taxon>
        <taxon>Gammaproteobacteria</taxon>
        <taxon>Alteromonadales</taxon>
        <taxon>Alteromonadaceae</taxon>
        <taxon>Alteromonas/Salinimonas group</taxon>
        <taxon>Alteromonas</taxon>
    </lineage>
</organism>
<dbReference type="GO" id="GO:0003993">
    <property type="term" value="F:acid phosphatase activity"/>
    <property type="evidence" value="ECO:0007669"/>
    <property type="project" value="UniProtKB-UniRule"/>
</dbReference>
<protein>
    <recommendedName>
        <fullName evidence="2 5">acid phosphatase</fullName>
        <ecNumber evidence="2 5">3.1.3.2</ecNumber>
    </recommendedName>
</protein>
<dbReference type="InterPro" id="IPR024927">
    <property type="entry name" value="Acid_PPase"/>
</dbReference>
<comment type="cofactor">
    <cofactor evidence="6">
        <name>Fe cation</name>
        <dbReference type="ChEBI" id="CHEBI:24875"/>
    </cofactor>
    <text evidence="6">Binds 2 iron ions per subunit.</text>
</comment>
<dbReference type="AlphaFoldDB" id="A0AAC8XK26"/>
<dbReference type="GO" id="GO:0046872">
    <property type="term" value="F:metal ion binding"/>
    <property type="evidence" value="ECO:0007669"/>
    <property type="project" value="UniProtKB-KW"/>
</dbReference>
<dbReference type="Gene3D" id="3.60.21.10">
    <property type="match status" value="1"/>
</dbReference>
<feature type="binding site" evidence="6">
    <location>
        <position position="68"/>
    </location>
    <ligand>
        <name>Fe cation</name>
        <dbReference type="ChEBI" id="CHEBI:24875"/>
        <label>1</label>
    </ligand>
</feature>
<keyword evidence="6" id="KW-0479">Metal-binding</keyword>
<dbReference type="Proteomes" id="UP000061468">
    <property type="component" value="Chromosome"/>
</dbReference>
<sequence>MLCFACFFNSAWAQAKQQGPSQIGPTDIAPINTGPTQTAPYSHAYYEKTTIADLSVPDEAVSFLTLGDWGRNGHFYQKHVAKWLDIASYQLDAEFIATTGDNFYDNGIASVDDPYWISSYEAVYHQPHLFINWHPVLGNHDYRGNWQAQIDYSVKSRRWEMPAQYYSKTLALDDGATALLLFIDTSPLNPDYAREAKYQEAYEQGASEQLSWINTMLAQDQYTWKVVIGHHPLYSSGKRYGKTNAIKDVLEPVFHKHNVNLYIAGHEHDLQHNQLAGDELVHVVSGGGSEVRPVGNYEFTQFAKSTGGFVSVSMTAKSIFLNYIDHQGKKIYAHTIDKPNTASSSSTL</sequence>
<keyword evidence="3" id="KW-0732">Signal</keyword>
<feature type="domain" description="Calcineurin-like phosphoesterase" evidence="7">
    <location>
        <begin position="63"/>
        <end position="269"/>
    </location>
</feature>
<dbReference type="InterPro" id="IPR029052">
    <property type="entry name" value="Metallo-depent_PP-like"/>
</dbReference>
<feature type="binding site" evidence="6">
    <location>
        <position position="101"/>
    </location>
    <ligand>
        <name>Fe cation</name>
        <dbReference type="ChEBI" id="CHEBI:24875"/>
        <label>2</label>
    </ligand>
</feature>
<dbReference type="InterPro" id="IPR051558">
    <property type="entry name" value="Metallophosphoesterase_PAP"/>
</dbReference>
<comment type="catalytic activity">
    <reaction evidence="1 5">
        <text>a phosphate monoester + H2O = an alcohol + phosphate</text>
        <dbReference type="Rhea" id="RHEA:15017"/>
        <dbReference type="ChEBI" id="CHEBI:15377"/>
        <dbReference type="ChEBI" id="CHEBI:30879"/>
        <dbReference type="ChEBI" id="CHEBI:43474"/>
        <dbReference type="ChEBI" id="CHEBI:67140"/>
        <dbReference type="EC" id="3.1.3.2"/>
    </reaction>
</comment>
<accession>A0AAC8XK26</accession>
<proteinExistence type="predicted"/>
<dbReference type="PANTHER" id="PTHR10161">
    <property type="entry name" value="TARTRATE-RESISTANT ACID PHOSPHATASE TYPE 5"/>
    <property type="match status" value="1"/>
</dbReference>
<name>A0AAC8XK26_9ALTE</name>
<evidence type="ECO:0000313" key="8">
    <source>
        <dbReference type="EMBL" id="AMJ78386.1"/>
    </source>
</evidence>
<gene>
    <name evidence="8" type="ORF">AV942_08805</name>
</gene>
<dbReference type="Pfam" id="PF00149">
    <property type="entry name" value="Metallophos"/>
    <property type="match status" value="1"/>
</dbReference>
<keyword evidence="5 6" id="KW-0408">Iron</keyword>
<dbReference type="OMA" id="GFCIHEL"/>
<feature type="binding site" evidence="6">
    <location>
        <position position="139"/>
    </location>
    <ligand>
        <name>Fe cation</name>
        <dbReference type="ChEBI" id="CHEBI:24875"/>
        <label>2</label>
    </ligand>
</feature>
<evidence type="ECO:0000256" key="4">
    <source>
        <dbReference type="ARBA" id="ARBA00022801"/>
    </source>
</evidence>
<evidence type="ECO:0000256" key="6">
    <source>
        <dbReference type="PIRSR" id="PIRSR000898-1"/>
    </source>
</evidence>
<evidence type="ECO:0000313" key="9">
    <source>
        <dbReference type="Proteomes" id="UP000061468"/>
    </source>
</evidence>
<evidence type="ECO:0000256" key="5">
    <source>
        <dbReference type="PIRNR" id="PIRNR000898"/>
    </source>
</evidence>
<dbReference type="InterPro" id="IPR004843">
    <property type="entry name" value="Calcineurin-like_PHP"/>
</dbReference>
<feature type="binding site" evidence="6">
    <location>
        <position position="104"/>
    </location>
    <ligand>
        <name>Fe cation</name>
        <dbReference type="ChEBI" id="CHEBI:24875"/>
        <label>1</label>
    </ligand>
</feature>
<feature type="binding site" evidence="6">
    <location>
        <position position="266"/>
    </location>
    <ligand>
        <name>Fe cation</name>
        <dbReference type="ChEBI" id="CHEBI:24875"/>
        <label>2</label>
    </ligand>
</feature>
<reference evidence="8 9" key="1">
    <citation type="submission" date="2015-12" db="EMBL/GenBank/DDBJ databases">
        <title>Intraspecies pangenome expansion in the marine bacterium Alteromonas.</title>
        <authorList>
            <person name="Lopez-Perez M."/>
            <person name="Rodriguez-Valera F."/>
        </authorList>
    </citation>
    <scope>NUCLEOTIDE SEQUENCE [LARGE SCALE GENOMIC DNA]</scope>
    <source>
        <strain evidence="8 9">UM8</strain>
    </source>
</reference>
<dbReference type="EC" id="3.1.3.2" evidence="2 5"/>
<evidence type="ECO:0000256" key="1">
    <source>
        <dbReference type="ARBA" id="ARBA00000032"/>
    </source>
</evidence>
<feature type="binding site" evidence="6">
    <location>
        <position position="230"/>
    </location>
    <ligand>
        <name>Fe cation</name>
        <dbReference type="ChEBI" id="CHEBI:24875"/>
        <label>2</label>
    </ligand>
</feature>
<dbReference type="SUPFAM" id="SSF56300">
    <property type="entry name" value="Metallo-dependent phosphatases"/>
    <property type="match status" value="1"/>
</dbReference>
<evidence type="ECO:0000256" key="3">
    <source>
        <dbReference type="ARBA" id="ARBA00022729"/>
    </source>
</evidence>
<evidence type="ECO:0000256" key="2">
    <source>
        <dbReference type="ARBA" id="ARBA00012646"/>
    </source>
</evidence>
<evidence type="ECO:0000259" key="7">
    <source>
        <dbReference type="Pfam" id="PF00149"/>
    </source>
</evidence>
<dbReference type="PANTHER" id="PTHR10161:SF14">
    <property type="entry name" value="TARTRATE-RESISTANT ACID PHOSPHATASE TYPE 5"/>
    <property type="match status" value="1"/>
</dbReference>
<feature type="binding site" evidence="6">
    <location>
        <position position="268"/>
    </location>
    <ligand>
        <name>Fe cation</name>
        <dbReference type="ChEBI" id="CHEBI:24875"/>
        <label>1</label>
    </ligand>
</feature>
<keyword evidence="4 5" id="KW-0378">Hydrolase</keyword>
<feature type="binding site" evidence="6">
    <location>
        <position position="101"/>
    </location>
    <ligand>
        <name>Fe cation</name>
        <dbReference type="ChEBI" id="CHEBI:24875"/>
        <label>1</label>
    </ligand>
</feature>
<dbReference type="PIRSF" id="PIRSF000898">
    <property type="entry name" value="Acid_Ptase_5"/>
    <property type="match status" value="1"/>
</dbReference>
<dbReference type="EMBL" id="CP013928">
    <property type="protein sequence ID" value="AMJ78386.1"/>
    <property type="molecule type" value="Genomic_DNA"/>
</dbReference>